<protein>
    <recommendedName>
        <fullName evidence="3">DUF7319 domain-containing protein</fullName>
    </recommendedName>
</protein>
<feature type="region of interest" description="Disordered" evidence="1">
    <location>
        <begin position="1"/>
        <end position="66"/>
    </location>
</feature>
<proteinExistence type="predicted"/>
<dbReference type="Proteomes" id="UP000198397">
    <property type="component" value="Unassembled WGS sequence"/>
</dbReference>
<dbReference type="RefSeq" id="WP_245809995.1">
    <property type="nucleotide sequence ID" value="NZ_FZNQ01000023.1"/>
</dbReference>
<gene>
    <name evidence="4" type="ORF">SAMN06264855_12326</name>
</gene>
<feature type="transmembrane region" description="Helical" evidence="2">
    <location>
        <begin position="236"/>
        <end position="257"/>
    </location>
</feature>
<dbReference type="AlphaFoldDB" id="A0A238XV30"/>
<keyword evidence="2" id="KW-0812">Transmembrane</keyword>
<evidence type="ECO:0000259" key="3">
    <source>
        <dbReference type="Pfam" id="PF24003"/>
    </source>
</evidence>
<name>A0A238XV30_HALVU</name>
<dbReference type="Pfam" id="PF24003">
    <property type="entry name" value="DUF7319"/>
    <property type="match status" value="1"/>
</dbReference>
<sequence>MDDSSTRSSPDGAERRDGNDAGDNVADEHDESDDVADAHDAGDGVADKNDAGDDVADGTTGVNADIDELRQRVETEYDFEDFGPDDMARMSAEEWDVAFDPETWIVGDELLDRAEDELKSRIARREVFGILERVEEDGVEQLLVYSDEGYAIITPDGEVTGRGTVMRDVEPVVALAAMEEYEVPEPPDDWSLPDPETVPQGSGEFGNLMIQIVAALQVIAGVALLGAWIVLDVDTIVAPAVGILFLLIGVFLFAMVANARLSDRFRAEEYRGRLRALREAEERPEFVPLDSPAKSDENDDR</sequence>
<evidence type="ECO:0000313" key="4">
    <source>
        <dbReference type="EMBL" id="SNR62381.1"/>
    </source>
</evidence>
<evidence type="ECO:0000256" key="2">
    <source>
        <dbReference type="SAM" id="Phobius"/>
    </source>
</evidence>
<keyword evidence="2" id="KW-0472">Membrane</keyword>
<feature type="compositionally biased region" description="Basic and acidic residues" evidence="1">
    <location>
        <begin position="36"/>
        <end position="51"/>
    </location>
</feature>
<feature type="transmembrane region" description="Helical" evidence="2">
    <location>
        <begin position="208"/>
        <end position="230"/>
    </location>
</feature>
<evidence type="ECO:0000256" key="1">
    <source>
        <dbReference type="SAM" id="MobiDB-lite"/>
    </source>
</evidence>
<keyword evidence="5" id="KW-1185">Reference proteome</keyword>
<dbReference type="InterPro" id="IPR055743">
    <property type="entry name" value="DUF7319"/>
</dbReference>
<accession>A0A238XV30</accession>
<feature type="domain" description="DUF7319" evidence="3">
    <location>
        <begin position="90"/>
        <end position="290"/>
    </location>
</feature>
<evidence type="ECO:0000313" key="5">
    <source>
        <dbReference type="Proteomes" id="UP000198397"/>
    </source>
</evidence>
<reference evidence="4 5" key="1">
    <citation type="submission" date="2017-06" db="EMBL/GenBank/DDBJ databases">
        <authorList>
            <person name="Kim H.J."/>
            <person name="Triplett B.A."/>
        </authorList>
    </citation>
    <scope>NUCLEOTIDE SEQUENCE [LARGE SCALE GENOMIC DNA]</scope>
    <source>
        <strain evidence="4 5">DSM 8800</strain>
    </source>
</reference>
<keyword evidence="2" id="KW-1133">Transmembrane helix</keyword>
<organism evidence="4 5">
    <name type="scientific">Halorubrum vacuolatum</name>
    <name type="common">Natronobacterium vacuolatum</name>
    <dbReference type="NCBI Taxonomy" id="63740"/>
    <lineage>
        <taxon>Archaea</taxon>
        <taxon>Methanobacteriati</taxon>
        <taxon>Methanobacteriota</taxon>
        <taxon>Stenosarchaea group</taxon>
        <taxon>Halobacteria</taxon>
        <taxon>Halobacteriales</taxon>
        <taxon>Haloferacaceae</taxon>
        <taxon>Halorubrum</taxon>
    </lineage>
</organism>
<feature type="region of interest" description="Disordered" evidence="1">
    <location>
        <begin position="281"/>
        <end position="301"/>
    </location>
</feature>
<dbReference type="EMBL" id="FZNQ01000023">
    <property type="protein sequence ID" value="SNR62381.1"/>
    <property type="molecule type" value="Genomic_DNA"/>
</dbReference>